<reference evidence="2 3" key="1">
    <citation type="submission" date="2023-04" db="EMBL/GenBank/DDBJ databases">
        <title>Luteimonas sp. M1R5S59.</title>
        <authorList>
            <person name="Sun J.-Q."/>
        </authorList>
    </citation>
    <scope>NUCLEOTIDE SEQUENCE [LARGE SCALE GENOMIC DNA]</scope>
    <source>
        <strain evidence="2 3">M1R5S59</strain>
    </source>
</reference>
<name>A0ABT6JQE3_9GAMM</name>
<protein>
    <recommendedName>
        <fullName evidence="4">Transmembrane protein</fullName>
    </recommendedName>
</protein>
<evidence type="ECO:0000313" key="2">
    <source>
        <dbReference type="EMBL" id="MDH5832909.1"/>
    </source>
</evidence>
<comment type="caution">
    <text evidence="2">The sequence shown here is derived from an EMBL/GenBank/DDBJ whole genome shotgun (WGS) entry which is preliminary data.</text>
</comment>
<gene>
    <name evidence="2" type="ORF">QFW81_03030</name>
</gene>
<dbReference type="Proteomes" id="UP001156873">
    <property type="component" value="Unassembled WGS sequence"/>
</dbReference>
<feature type="transmembrane region" description="Helical" evidence="1">
    <location>
        <begin position="32"/>
        <end position="51"/>
    </location>
</feature>
<evidence type="ECO:0008006" key="4">
    <source>
        <dbReference type="Google" id="ProtNLM"/>
    </source>
</evidence>
<accession>A0ABT6JQE3</accession>
<evidence type="ECO:0000313" key="3">
    <source>
        <dbReference type="Proteomes" id="UP001156873"/>
    </source>
</evidence>
<proteinExistence type="predicted"/>
<sequence length="92" mass="9909">MDRETSPCKFCRPINLVCFWGEMPVRSWKRPALLAASSLIVLLFAVLAWYAKPSQDVGEHIAVILGVGVGSIGAVVAVFACNKCVARLFGSV</sequence>
<keyword evidence="1" id="KW-1133">Transmembrane helix</keyword>
<dbReference type="RefSeq" id="WP_280577088.1">
    <property type="nucleotide sequence ID" value="NZ_JARXRO010000010.1"/>
</dbReference>
<organism evidence="2 3">
    <name type="scientific">Luteimonas kalidii</name>
    <dbReference type="NCBI Taxonomy" id="3042025"/>
    <lineage>
        <taxon>Bacteria</taxon>
        <taxon>Pseudomonadati</taxon>
        <taxon>Pseudomonadota</taxon>
        <taxon>Gammaproteobacteria</taxon>
        <taxon>Lysobacterales</taxon>
        <taxon>Lysobacteraceae</taxon>
        <taxon>Luteimonas</taxon>
    </lineage>
</organism>
<keyword evidence="3" id="KW-1185">Reference proteome</keyword>
<dbReference type="EMBL" id="JARXRO010000010">
    <property type="protein sequence ID" value="MDH5832909.1"/>
    <property type="molecule type" value="Genomic_DNA"/>
</dbReference>
<feature type="transmembrane region" description="Helical" evidence="1">
    <location>
        <begin position="57"/>
        <end position="81"/>
    </location>
</feature>
<keyword evidence="1" id="KW-0472">Membrane</keyword>
<evidence type="ECO:0000256" key="1">
    <source>
        <dbReference type="SAM" id="Phobius"/>
    </source>
</evidence>
<keyword evidence="1" id="KW-0812">Transmembrane</keyword>